<dbReference type="Gene3D" id="1.10.357.10">
    <property type="entry name" value="Tetracycline Repressor, domain 2"/>
    <property type="match status" value="1"/>
</dbReference>
<name>A0A090SCT2_9VIBR</name>
<proteinExistence type="predicted"/>
<dbReference type="InterPro" id="IPR009057">
    <property type="entry name" value="Homeodomain-like_sf"/>
</dbReference>
<keyword evidence="2" id="KW-1185">Reference proteome</keyword>
<organism evidence="1 2">
    <name type="scientific">Vibrio maritimus</name>
    <dbReference type="NCBI Taxonomy" id="990268"/>
    <lineage>
        <taxon>Bacteria</taxon>
        <taxon>Pseudomonadati</taxon>
        <taxon>Pseudomonadota</taxon>
        <taxon>Gammaproteobacteria</taxon>
        <taxon>Vibrionales</taxon>
        <taxon>Vibrionaceae</taxon>
        <taxon>Vibrio</taxon>
    </lineage>
</organism>
<dbReference type="Proteomes" id="UP000029228">
    <property type="component" value="Unassembled WGS sequence"/>
</dbReference>
<dbReference type="OrthoDB" id="6214278at2"/>
<sequence length="156" mass="18078">MARITAEEKRQKKERMDECIVKIFLEEGWASVTYDRLAKEFNVRKSSIQAYYPSSIMFATALQGVAFPLFIEMLDFTSKDKFIDSWVAAYEDQSNHVFREVVEMLLQNILKDGTSPYSRGGVLRLQQHLAQTIGEDEATYAIKLVLGELIYRKMYD</sequence>
<reference evidence="1 2" key="1">
    <citation type="submission" date="2014-09" db="EMBL/GenBank/DDBJ databases">
        <title>Vibrio maritimus JCM 19235. (C45) whole genome shotgun sequence.</title>
        <authorList>
            <person name="Sawabe T."/>
            <person name="Meirelles P."/>
            <person name="Nakanishi M."/>
            <person name="Sayaka M."/>
            <person name="Hattori M."/>
            <person name="Ohkuma M."/>
        </authorList>
    </citation>
    <scope>NUCLEOTIDE SEQUENCE [LARGE SCALE GENOMIC DNA]</scope>
    <source>
        <strain evidence="2">JCM19235</strain>
    </source>
</reference>
<dbReference type="STRING" id="990268.JCM19235_5896"/>
<evidence type="ECO:0000313" key="1">
    <source>
        <dbReference type="EMBL" id="GAL17347.1"/>
    </source>
</evidence>
<dbReference type="AlphaFoldDB" id="A0A090SCT2"/>
<dbReference type="EMBL" id="BBMR01000001">
    <property type="protein sequence ID" value="GAL17347.1"/>
    <property type="molecule type" value="Genomic_DNA"/>
</dbReference>
<gene>
    <name evidence="1" type="ORF">JCM19235_5896</name>
</gene>
<evidence type="ECO:0000313" key="2">
    <source>
        <dbReference type="Proteomes" id="UP000029228"/>
    </source>
</evidence>
<accession>A0A090SCT2</accession>
<dbReference type="SUPFAM" id="SSF46689">
    <property type="entry name" value="Homeodomain-like"/>
    <property type="match status" value="1"/>
</dbReference>
<dbReference type="Pfam" id="PF18285">
    <property type="entry name" value="LuxT_C"/>
    <property type="match status" value="1"/>
</dbReference>
<protein>
    <submittedName>
        <fullName evidence="1">Transcriptional regulator LuxT</fullName>
    </submittedName>
</protein>
<comment type="caution">
    <text evidence="1">The sequence shown here is derived from an EMBL/GenBank/DDBJ whole genome shotgun (WGS) entry which is preliminary data.</text>
</comment>